<evidence type="ECO:0000313" key="2">
    <source>
        <dbReference type="EMBL" id="KAA1154182.1"/>
    </source>
</evidence>
<evidence type="ECO:0000256" key="1">
    <source>
        <dbReference type="SAM" id="Phobius"/>
    </source>
</evidence>
<dbReference type="InterPro" id="IPR012994">
    <property type="entry name" value="YbgT_YccB"/>
</dbReference>
<keyword evidence="6" id="KW-1185">Reference proteome</keyword>
<dbReference type="NCBIfam" id="TIGR02106">
    <property type="entry name" value="cyd_oper_ybgT"/>
    <property type="match status" value="1"/>
</dbReference>
<evidence type="ECO:0000313" key="6">
    <source>
        <dbReference type="Proteomes" id="UP000322915"/>
    </source>
</evidence>
<keyword evidence="1" id="KW-1133">Transmembrane helix</keyword>
<dbReference type="Proteomes" id="UP000324162">
    <property type="component" value="Unassembled WGS sequence"/>
</dbReference>
<gene>
    <name evidence="3" type="primary">cydX</name>
    <name evidence="4" type="ORF">DC53_02885</name>
    <name evidence="3" type="ORF">EU508_03030</name>
    <name evidence="2" type="ORF">EU509_13770</name>
</gene>
<dbReference type="Proteomes" id="UP000322915">
    <property type="component" value="Unassembled WGS sequence"/>
</dbReference>
<organism evidence="3 7">
    <name type="scientific">Pseudoalteromonas fuliginea</name>
    <dbReference type="NCBI Taxonomy" id="1872678"/>
    <lineage>
        <taxon>Bacteria</taxon>
        <taxon>Pseudomonadati</taxon>
        <taxon>Pseudomonadota</taxon>
        <taxon>Gammaproteobacteria</taxon>
        <taxon>Alteromonadales</taxon>
        <taxon>Pseudoalteromonadaceae</taxon>
        <taxon>Pseudoalteromonas</taxon>
    </lineage>
</organism>
<dbReference type="OrthoDB" id="9806372at2"/>
<reference evidence="6 7" key="2">
    <citation type="submission" date="2019-01" db="EMBL/GenBank/DDBJ databases">
        <title>Genome sequences of marine Pseudoalteromonas species.</title>
        <authorList>
            <person name="Boraston A.B."/>
            <person name="Hehemann J.-H."/>
            <person name="Vickers C.J."/>
            <person name="Salama-Alber O."/>
            <person name="Abe K."/>
            <person name="Hettle A.J."/>
        </authorList>
    </citation>
    <scope>NUCLEOTIDE SEQUENCE [LARGE SCALE GENOMIC DNA]</scope>
    <source>
        <strain evidence="3 7">PS42</strain>
        <strain evidence="2 6">PS47</strain>
    </source>
</reference>
<feature type="transmembrane region" description="Helical" evidence="1">
    <location>
        <begin position="6"/>
        <end position="24"/>
    </location>
</feature>
<keyword evidence="1" id="KW-0812">Transmembrane</keyword>
<comment type="caution">
    <text evidence="3">The sequence shown here is derived from an EMBL/GenBank/DDBJ whole genome shotgun (WGS) entry which is preliminary data.</text>
</comment>
<sequence>MWYFAWILGVLLACTLGVINVMWYEFHQNKNSIADDEQVMHDLLNENNSTKDDD</sequence>
<dbReference type="InterPro" id="IPR011724">
    <property type="entry name" value="Cyd_oper_YbgT"/>
</dbReference>
<dbReference type="RefSeq" id="WP_007376801.1">
    <property type="nucleotide sequence ID" value="NZ_JBBMQV010000027.1"/>
</dbReference>
<dbReference type="EMBL" id="JJNZ01000008">
    <property type="protein sequence ID" value="KDC52888.1"/>
    <property type="molecule type" value="Genomic_DNA"/>
</dbReference>
<dbReference type="Pfam" id="PF08173">
    <property type="entry name" value="YbgT_YccB"/>
    <property type="match status" value="1"/>
</dbReference>
<reference evidence="4 5" key="1">
    <citation type="submission" date="2014-04" db="EMBL/GenBank/DDBJ databases">
        <title>Pseudoalteromonas galatheae sp. nov., isolated from a deep-sea polychaete near Canal Concepcion, Chile.</title>
        <authorList>
            <person name="Machado H.R."/>
            <person name="Gram L."/>
            <person name="Vynne N.G."/>
        </authorList>
    </citation>
    <scope>NUCLEOTIDE SEQUENCE [LARGE SCALE GENOMIC DNA]</scope>
    <source>
        <strain evidence="4 5">KMM216</strain>
    </source>
</reference>
<dbReference type="Proteomes" id="UP000027154">
    <property type="component" value="Unassembled WGS sequence"/>
</dbReference>
<proteinExistence type="predicted"/>
<accession>A0A063KS08</accession>
<protein>
    <submittedName>
        <fullName evidence="4">Cytochrome bd biosynthesis protein</fullName>
    </submittedName>
    <submittedName>
        <fullName evidence="3">Cytochrome bd-I oxidase subunit CydX</fullName>
    </submittedName>
</protein>
<dbReference type="EMBL" id="SEUJ01000073">
    <property type="protein sequence ID" value="KAA1154182.1"/>
    <property type="molecule type" value="Genomic_DNA"/>
</dbReference>
<evidence type="ECO:0000313" key="3">
    <source>
        <dbReference type="EMBL" id="KAA1163838.1"/>
    </source>
</evidence>
<evidence type="ECO:0000313" key="4">
    <source>
        <dbReference type="EMBL" id="KDC52888.1"/>
    </source>
</evidence>
<evidence type="ECO:0000313" key="7">
    <source>
        <dbReference type="Proteomes" id="UP000324162"/>
    </source>
</evidence>
<dbReference type="EMBL" id="SEUK01000040">
    <property type="protein sequence ID" value="KAA1163838.1"/>
    <property type="molecule type" value="Genomic_DNA"/>
</dbReference>
<keyword evidence="1" id="KW-0472">Membrane</keyword>
<dbReference type="AlphaFoldDB" id="A0A063KS08"/>
<name>A0A063KS08_9GAMM</name>
<evidence type="ECO:0000313" key="5">
    <source>
        <dbReference type="Proteomes" id="UP000027154"/>
    </source>
</evidence>